<dbReference type="InterPro" id="IPR013815">
    <property type="entry name" value="ATP_grasp_subdomain_1"/>
</dbReference>
<dbReference type="OMA" id="ITFDHEH"/>
<dbReference type="GO" id="GO:0006189">
    <property type="term" value="P:'de novo' IMP biosynthetic process"/>
    <property type="evidence" value="ECO:0007669"/>
    <property type="project" value="UniProtKB-UniRule"/>
</dbReference>
<evidence type="ECO:0000256" key="3">
    <source>
        <dbReference type="ARBA" id="ARBA00006114"/>
    </source>
</evidence>
<dbReference type="GeneID" id="30970362"/>
<dbReference type="Pfam" id="PF22660">
    <property type="entry name" value="RS_preATP-grasp-like"/>
    <property type="match status" value="1"/>
</dbReference>
<evidence type="ECO:0000256" key="5">
    <source>
        <dbReference type="ARBA" id="ARBA00021059"/>
    </source>
</evidence>
<dbReference type="FunFam" id="3.30.470.20:FF:000037">
    <property type="entry name" value="Phosphoribosylaminoimidazole carboxylase, chloroplastic"/>
    <property type="match status" value="1"/>
</dbReference>
<evidence type="ECO:0000256" key="8">
    <source>
        <dbReference type="ARBA" id="ARBA00022793"/>
    </source>
</evidence>
<dbReference type="SMART" id="SM01001">
    <property type="entry name" value="AIRC"/>
    <property type="match status" value="1"/>
</dbReference>
<dbReference type="InterPro" id="IPR054350">
    <property type="entry name" value="PurT/PurK_preATP-grasp"/>
</dbReference>
<dbReference type="Pfam" id="PF00731">
    <property type="entry name" value="AIRC"/>
    <property type="match status" value="1"/>
</dbReference>
<comment type="catalytic activity">
    <reaction evidence="1 11">
        <text>5-amino-1-(5-phospho-D-ribosyl)imidazole-4-carboxylate + H(+) = 5-amino-1-(5-phospho-beta-D-ribosyl)imidazole + CO2</text>
        <dbReference type="Rhea" id="RHEA:10792"/>
        <dbReference type="ChEBI" id="CHEBI:15378"/>
        <dbReference type="ChEBI" id="CHEBI:16526"/>
        <dbReference type="ChEBI" id="CHEBI:77657"/>
        <dbReference type="ChEBI" id="CHEBI:137981"/>
        <dbReference type="EC" id="4.1.1.21"/>
    </reaction>
</comment>
<dbReference type="NCBIfam" id="TIGR01161">
    <property type="entry name" value="purK"/>
    <property type="match status" value="1"/>
</dbReference>
<feature type="region of interest" description="Disordered" evidence="12">
    <location>
        <begin position="385"/>
        <end position="404"/>
    </location>
</feature>
<dbReference type="GO" id="GO:0004638">
    <property type="term" value="F:phosphoribosylaminoimidazole carboxylase activity"/>
    <property type="evidence" value="ECO:0007669"/>
    <property type="project" value="UniProtKB-UniRule"/>
</dbReference>
<dbReference type="InterPro" id="IPR033747">
    <property type="entry name" value="PurE_ClassI"/>
</dbReference>
<dbReference type="InterPro" id="IPR011054">
    <property type="entry name" value="Rudment_hybrid_motif"/>
</dbReference>
<evidence type="ECO:0000256" key="1">
    <source>
        <dbReference type="ARBA" id="ARBA00001244"/>
    </source>
</evidence>
<sequence>MWNSPKVGILGGGQLGRMMVEAANRLNIQCNVLDAENSPAKQISSHDDHVTGSFKEREAVRELAKSCDVITAEIEHVDTYALEEIASQVKIEPSWQAIRTIQNKFDQKEHLRQYGIPMADHRELTENTPEELAKVGEQLGYPMMLKSKTMAYDGRGNFHVRTKEDIPEALEALKGRPLYAEKWAYFKMELAVMVVKTKDTVLSYPTVETVQEDSVCKLVYAPARNVSDAINQKAQELARKAVAAFDGKGAFGVEMFLLEDDSLLLCEIASRIHNSGHYTIEGCAMSQFEAHLRAILDLPIPPKSLELRQPSIMLNIIGGAASDTHLTAAEHALSIPNASIHLYSKGAAKPGRKMGHITVTAATMHEAETHIQPLIEVVDQIRAQRSDVKTKPQSSSGPSKPAPSVAVIMGSDSDLKTLVPGLKLLRDYFGIEPAVDITSAHRTPTFMAEYSAGAAARGIKVIIAAAGGAAHLPGMAAAHTALPVIGVPVKGSSLDGVDSLYSIVQMPRGVPVATVGINNSINAALLAARILGAFDPAIQKKVEAYAESARAENMELKGTKLQELGWEKYFEQM</sequence>
<evidence type="ECO:0000256" key="12">
    <source>
        <dbReference type="SAM" id="MobiDB-lite"/>
    </source>
</evidence>
<evidence type="ECO:0000259" key="13">
    <source>
        <dbReference type="PROSITE" id="PS50975"/>
    </source>
</evidence>
<reference evidence="15" key="1">
    <citation type="journal article" date="2017" name="Genome Biol.">
        <title>Comparative genomics reveals high biological diversity and specific adaptations in the industrially and medically important fungal genus Aspergillus.</title>
        <authorList>
            <person name="de Vries R.P."/>
            <person name="Riley R."/>
            <person name="Wiebenga A."/>
            <person name="Aguilar-Osorio G."/>
            <person name="Amillis S."/>
            <person name="Uchima C.A."/>
            <person name="Anderluh G."/>
            <person name="Asadollahi M."/>
            <person name="Askin M."/>
            <person name="Barry K."/>
            <person name="Battaglia E."/>
            <person name="Bayram O."/>
            <person name="Benocci T."/>
            <person name="Braus-Stromeyer S.A."/>
            <person name="Caldana C."/>
            <person name="Canovas D."/>
            <person name="Cerqueira G.C."/>
            <person name="Chen F."/>
            <person name="Chen W."/>
            <person name="Choi C."/>
            <person name="Clum A."/>
            <person name="Dos Santos R.A."/>
            <person name="Damasio A.R."/>
            <person name="Diallinas G."/>
            <person name="Emri T."/>
            <person name="Fekete E."/>
            <person name="Flipphi M."/>
            <person name="Freyberg S."/>
            <person name="Gallo A."/>
            <person name="Gournas C."/>
            <person name="Habgood R."/>
            <person name="Hainaut M."/>
            <person name="Harispe M.L."/>
            <person name="Henrissat B."/>
            <person name="Hilden K.S."/>
            <person name="Hope R."/>
            <person name="Hossain A."/>
            <person name="Karabika E."/>
            <person name="Karaffa L."/>
            <person name="Karanyi Z."/>
            <person name="Krasevec N."/>
            <person name="Kuo A."/>
            <person name="Kusch H."/>
            <person name="LaButti K."/>
            <person name="Lagendijk E.L."/>
            <person name="Lapidus A."/>
            <person name="Levasseur A."/>
            <person name="Lindquist E."/>
            <person name="Lipzen A."/>
            <person name="Logrieco A.F."/>
            <person name="MacCabe A."/>
            <person name="Maekelae M.R."/>
            <person name="Malavazi I."/>
            <person name="Melin P."/>
            <person name="Meyer V."/>
            <person name="Mielnichuk N."/>
            <person name="Miskei M."/>
            <person name="Molnar A.P."/>
            <person name="Mule G."/>
            <person name="Ngan C.Y."/>
            <person name="Orejas M."/>
            <person name="Orosz E."/>
            <person name="Ouedraogo J.P."/>
            <person name="Overkamp K.M."/>
            <person name="Park H.-S."/>
            <person name="Perrone G."/>
            <person name="Piumi F."/>
            <person name="Punt P.J."/>
            <person name="Ram A.F."/>
            <person name="Ramon A."/>
            <person name="Rauscher S."/>
            <person name="Record E."/>
            <person name="Riano-Pachon D.M."/>
            <person name="Robert V."/>
            <person name="Roehrig J."/>
            <person name="Ruller R."/>
            <person name="Salamov A."/>
            <person name="Salih N.S."/>
            <person name="Samson R.A."/>
            <person name="Sandor E."/>
            <person name="Sanguinetti M."/>
            <person name="Schuetze T."/>
            <person name="Sepcic K."/>
            <person name="Shelest E."/>
            <person name="Sherlock G."/>
            <person name="Sophianopoulou V."/>
            <person name="Squina F.M."/>
            <person name="Sun H."/>
            <person name="Susca A."/>
            <person name="Todd R.B."/>
            <person name="Tsang A."/>
            <person name="Unkles S.E."/>
            <person name="van de Wiele N."/>
            <person name="van Rossen-Uffink D."/>
            <person name="Oliveira J.V."/>
            <person name="Vesth T.C."/>
            <person name="Visser J."/>
            <person name="Yu J.-H."/>
            <person name="Zhou M."/>
            <person name="Andersen M.R."/>
            <person name="Archer D.B."/>
            <person name="Baker S.E."/>
            <person name="Benoit I."/>
            <person name="Brakhage A.A."/>
            <person name="Braus G.H."/>
            <person name="Fischer R."/>
            <person name="Frisvad J.C."/>
            <person name="Goldman G.H."/>
            <person name="Houbraken J."/>
            <person name="Oakley B."/>
            <person name="Pocsi I."/>
            <person name="Scazzocchio C."/>
            <person name="Seiboth B."/>
            <person name="vanKuyk P.A."/>
            <person name="Wortman J."/>
            <person name="Dyer P.S."/>
            <person name="Grigoriev I.V."/>
        </authorList>
    </citation>
    <scope>NUCLEOTIDE SEQUENCE [LARGE SCALE GENOMIC DNA]</scope>
    <source>
        <strain evidence="15">ATCC 16872 / CBS 172.66 / WB 5094</strain>
    </source>
</reference>
<evidence type="ECO:0000256" key="11">
    <source>
        <dbReference type="PIRNR" id="PIRNR001340"/>
    </source>
</evidence>
<keyword evidence="8 11" id="KW-0210">Decarboxylase</keyword>
<dbReference type="PROSITE" id="PS50975">
    <property type="entry name" value="ATP_GRASP"/>
    <property type="match status" value="1"/>
</dbReference>
<dbReference type="Gene3D" id="3.30.470.20">
    <property type="entry name" value="ATP-grasp fold, B domain"/>
    <property type="match status" value="1"/>
</dbReference>
<evidence type="ECO:0000256" key="7">
    <source>
        <dbReference type="ARBA" id="ARBA00022755"/>
    </source>
</evidence>
<dbReference type="InterPro" id="IPR005875">
    <property type="entry name" value="PurK"/>
</dbReference>
<keyword evidence="10 11" id="KW-0456">Lyase</keyword>
<keyword evidence="15" id="KW-1185">Reference proteome</keyword>
<gene>
    <name evidence="14" type="ORF">ASPACDRAFT_122559</name>
</gene>
<protein>
    <recommendedName>
        <fullName evidence="5 11">Phosphoribosylaminoimidazole carboxylase</fullName>
        <ecNumber evidence="4 11">4.1.1.21</ecNumber>
    </recommendedName>
</protein>
<dbReference type="Gene3D" id="3.40.50.20">
    <property type="match status" value="1"/>
</dbReference>
<dbReference type="AlphaFoldDB" id="A0A1L9WNZ4"/>
<dbReference type="PIRSF" id="PIRSF001340">
    <property type="entry name" value="AIR_carboxylase"/>
    <property type="match status" value="1"/>
</dbReference>
<evidence type="ECO:0000256" key="4">
    <source>
        <dbReference type="ARBA" id="ARBA00012329"/>
    </source>
</evidence>
<keyword evidence="6 11" id="KW-0547">Nucleotide-binding</keyword>
<comment type="similarity">
    <text evidence="3 11">In the C-terminal section; belongs to the AIR carboxylase family. Class I subfamily.</text>
</comment>
<evidence type="ECO:0000313" key="14">
    <source>
        <dbReference type="EMBL" id="OJJ97861.1"/>
    </source>
</evidence>
<dbReference type="InterPro" id="IPR003135">
    <property type="entry name" value="ATP-grasp_carboxylate-amine"/>
</dbReference>
<dbReference type="GO" id="GO:0005524">
    <property type="term" value="F:ATP binding"/>
    <property type="evidence" value="ECO:0007669"/>
    <property type="project" value="UniProtKB-UniRule"/>
</dbReference>
<dbReference type="SUPFAM" id="SSF51246">
    <property type="entry name" value="Rudiment single hybrid motif"/>
    <property type="match status" value="1"/>
</dbReference>
<dbReference type="PANTHER" id="PTHR11609:SF5">
    <property type="entry name" value="PHOSPHORIBOSYLAMINOIMIDAZOLE CARBOXYLASE"/>
    <property type="match status" value="1"/>
</dbReference>
<keyword evidence="9 11" id="KW-0067">ATP-binding</keyword>
<dbReference type="SUPFAM" id="SSF56059">
    <property type="entry name" value="Glutathione synthetase ATP-binding domain-like"/>
    <property type="match status" value="1"/>
</dbReference>
<dbReference type="UniPathway" id="UPA00074">
    <property type="reaction ID" value="UER00130"/>
</dbReference>
<dbReference type="InterPro" id="IPR000031">
    <property type="entry name" value="PurE_dom"/>
</dbReference>
<dbReference type="GO" id="GO:0046872">
    <property type="term" value="F:metal ion binding"/>
    <property type="evidence" value="ECO:0007669"/>
    <property type="project" value="InterPro"/>
</dbReference>
<dbReference type="HAMAP" id="MF_01928">
    <property type="entry name" value="PurK"/>
    <property type="match status" value="1"/>
</dbReference>
<evidence type="ECO:0000256" key="6">
    <source>
        <dbReference type="ARBA" id="ARBA00022741"/>
    </source>
</evidence>
<dbReference type="InterPro" id="IPR016185">
    <property type="entry name" value="PreATP-grasp_dom_sf"/>
</dbReference>
<dbReference type="NCBIfam" id="NF004679">
    <property type="entry name" value="PRK06019.1-5"/>
    <property type="match status" value="1"/>
</dbReference>
<evidence type="ECO:0000256" key="9">
    <source>
        <dbReference type="ARBA" id="ARBA00022840"/>
    </source>
</evidence>
<dbReference type="STRING" id="690307.A0A1L9WNZ4"/>
<accession>A0A1L9WNZ4</accession>
<dbReference type="FunFam" id="3.40.50.1970:FF:000013">
    <property type="entry name" value="Phosphoribosylaminoimidazole carboxylase"/>
    <property type="match status" value="1"/>
</dbReference>
<dbReference type="Pfam" id="PF02222">
    <property type="entry name" value="ATP-grasp"/>
    <property type="match status" value="1"/>
</dbReference>
<dbReference type="EMBL" id="KV878981">
    <property type="protein sequence ID" value="OJJ97861.1"/>
    <property type="molecule type" value="Genomic_DNA"/>
</dbReference>
<dbReference type="Pfam" id="PF17769">
    <property type="entry name" value="PurK_C"/>
    <property type="match status" value="1"/>
</dbReference>
<dbReference type="InterPro" id="IPR011761">
    <property type="entry name" value="ATP-grasp"/>
</dbReference>
<dbReference type="InterPro" id="IPR040686">
    <property type="entry name" value="PurK_C"/>
</dbReference>
<feature type="domain" description="ATP-grasp" evidence="13">
    <location>
        <begin position="108"/>
        <end position="296"/>
    </location>
</feature>
<dbReference type="NCBIfam" id="TIGR01162">
    <property type="entry name" value="purE"/>
    <property type="match status" value="1"/>
</dbReference>
<dbReference type="EC" id="4.1.1.21" evidence="4 11"/>
<keyword evidence="7 11" id="KW-0658">Purine biosynthesis</keyword>
<evidence type="ECO:0000313" key="15">
    <source>
        <dbReference type="Proteomes" id="UP000184546"/>
    </source>
</evidence>
<dbReference type="FunFam" id="3.30.1490.20:FF:000016">
    <property type="entry name" value="phosphoribosylaminoimidazole carboxylase, chloroplastic"/>
    <property type="match status" value="1"/>
</dbReference>
<proteinExistence type="inferred from homology"/>
<dbReference type="Proteomes" id="UP000184546">
    <property type="component" value="Unassembled WGS sequence"/>
</dbReference>
<dbReference type="OrthoDB" id="15425at2759"/>
<dbReference type="SUPFAM" id="SSF52440">
    <property type="entry name" value="PreATP-grasp domain"/>
    <property type="match status" value="1"/>
</dbReference>
<comment type="pathway">
    <text evidence="2 11">Purine metabolism; IMP biosynthesis via de novo pathway; 5-amino-1-(5-phospho-D-ribosyl)imidazole-4-carboxylate from 5-amino-1-(5-phospho-D-ribosyl)imidazole (carboxylase route): step 1/1.</text>
</comment>
<dbReference type="VEuPathDB" id="FungiDB:ASPACDRAFT_122559"/>
<organism evidence="14 15">
    <name type="scientific">Aspergillus aculeatus (strain ATCC 16872 / CBS 172.66 / WB 5094)</name>
    <dbReference type="NCBI Taxonomy" id="690307"/>
    <lineage>
        <taxon>Eukaryota</taxon>
        <taxon>Fungi</taxon>
        <taxon>Dikarya</taxon>
        <taxon>Ascomycota</taxon>
        <taxon>Pezizomycotina</taxon>
        <taxon>Eurotiomycetes</taxon>
        <taxon>Eurotiomycetidae</taxon>
        <taxon>Eurotiales</taxon>
        <taxon>Aspergillaceae</taxon>
        <taxon>Aspergillus</taxon>
        <taxon>Aspergillus subgen. Circumdati</taxon>
    </lineage>
</organism>
<dbReference type="PANTHER" id="PTHR11609">
    <property type="entry name" value="PURINE BIOSYNTHESIS PROTEIN 6/7, PUR6/7"/>
    <property type="match status" value="1"/>
</dbReference>
<evidence type="ECO:0000256" key="10">
    <source>
        <dbReference type="ARBA" id="ARBA00023239"/>
    </source>
</evidence>
<dbReference type="RefSeq" id="XP_020054201.1">
    <property type="nucleotide sequence ID" value="XM_020196548.1"/>
</dbReference>
<dbReference type="InterPro" id="IPR016301">
    <property type="entry name" value="Ade2_fungi/plant"/>
</dbReference>
<evidence type="ECO:0000256" key="2">
    <source>
        <dbReference type="ARBA" id="ARBA00004747"/>
    </source>
</evidence>
<dbReference type="SUPFAM" id="SSF52255">
    <property type="entry name" value="N5-CAIR mutase (phosphoribosylaminoimidazole carboxylase, PurE)"/>
    <property type="match status" value="1"/>
</dbReference>
<dbReference type="HAMAP" id="MF_01929">
    <property type="entry name" value="PurE_classI"/>
    <property type="match status" value="1"/>
</dbReference>
<dbReference type="FunFam" id="3.40.50.20:FF:000030">
    <property type="entry name" value="Phosphoribosylaminoimidazole carboxylase"/>
    <property type="match status" value="1"/>
</dbReference>
<dbReference type="Gene3D" id="3.30.1490.20">
    <property type="entry name" value="ATP-grasp fold, A domain"/>
    <property type="match status" value="1"/>
</dbReference>
<name>A0A1L9WNZ4_ASPA1</name>
<dbReference type="Gene3D" id="3.40.50.1970">
    <property type="match status" value="1"/>
</dbReference>